<dbReference type="InterPro" id="IPR013087">
    <property type="entry name" value="Znf_C2H2_type"/>
</dbReference>
<comment type="caution">
    <text evidence="2">The sequence shown here is derived from an EMBL/GenBank/DDBJ whole genome shotgun (WGS) entry which is preliminary data.</text>
</comment>
<protein>
    <recommendedName>
        <fullName evidence="1">C2H2-type domain-containing protein</fullName>
    </recommendedName>
</protein>
<name>A0A162D0F8_9CRUS</name>
<organism evidence="2 3">
    <name type="scientific">Daphnia magna</name>
    <dbReference type="NCBI Taxonomy" id="35525"/>
    <lineage>
        <taxon>Eukaryota</taxon>
        <taxon>Metazoa</taxon>
        <taxon>Ecdysozoa</taxon>
        <taxon>Arthropoda</taxon>
        <taxon>Crustacea</taxon>
        <taxon>Branchiopoda</taxon>
        <taxon>Diplostraca</taxon>
        <taxon>Cladocera</taxon>
        <taxon>Anomopoda</taxon>
        <taxon>Daphniidae</taxon>
        <taxon>Daphnia</taxon>
    </lineage>
</organism>
<dbReference type="EMBL" id="LRGB01023201">
    <property type="protein sequence ID" value="KZR96934.1"/>
    <property type="molecule type" value="Genomic_DNA"/>
</dbReference>
<gene>
    <name evidence="2" type="ORF">APZ42_008453</name>
</gene>
<feature type="domain" description="C2H2-type" evidence="1">
    <location>
        <begin position="76"/>
        <end position="96"/>
    </location>
</feature>
<reference evidence="2 3" key="1">
    <citation type="submission" date="2016-03" db="EMBL/GenBank/DDBJ databases">
        <title>EvidentialGene: Evidence-directed Construction of Genes on Genomes.</title>
        <authorList>
            <person name="Gilbert D.G."/>
            <person name="Choi J.-H."/>
            <person name="Mockaitis K."/>
            <person name="Colbourne J."/>
            <person name="Pfrender M."/>
        </authorList>
    </citation>
    <scope>NUCLEOTIDE SEQUENCE [LARGE SCALE GENOMIC DNA]</scope>
    <source>
        <strain evidence="2 3">Xinb3</strain>
        <tissue evidence="2">Complete organism</tissue>
    </source>
</reference>
<dbReference type="Proteomes" id="UP000076858">
    <property type="component" value="Unassembled WGS sequence"/>
</dbReference>
<keyword evidence="3" id="KW-1185">Reference proteome</keyword>
<evidence type="ECO:0000313" key="2">
    <source>
        <dbReference type="EMBL" id="KZR96934.1"/>
    </source>
</evidence>
<feature type="non-terminal residue" evidence="2">
    <location>
        <position position="1"/>
    </location>
</feature>
<feature type="non-terminal residue" evidence="2">
    <location>
        <position position="128"/>
    </location>
</feature>
<dbReference type="AlphaFoldDB" id="A0A162D0F8"/>
<sequence length="128" mass="14569">AVVPTRFIPPPIPLIQTDKGLKASDRSGFESHVFPSLFLSLHLSRDLLPNSTKEFLTLPYDLYTPSVQSQLLDRICQKCSLYFASKVMLKSHMIVHKKKTQSASAVVEKEFIVTRTRPVRIAAMRQRE</sequence>
<dbReference type="OrthoDB" id="6371737at2759"/>
<evidence type="ECO:0000313" key="3">
    <source>
        <dbReference type="Proteomes" id="UP000076858"/>
    </source>
</evidence>
<proteinExistence type="predicted"/>
<dbReference type="PROSITE" id="PS00028">
    <property type="entry name" value="ZINC_FINGER_C2H2_1"/>
    <property type="match status" value="1"/>
</dbReference>
<accession>A0A162D0F8</accession>
<evidence type="ECO:0000259" key="1">
    <source>
        <dbReference type="PROSITE" id="PS00028"/>
    </source>
</evidence>